<evidence type="ECO:0000259" key="1">
    <source>
        <dbReference type="Pfam" id="PF05876"/>
    </source>
</evidence>
<dbReference type="InterPro" id="IPR008866">
    <property type="entry name" value="Phage_lambda_GpA-like"/>
</dbReference>
<dbReference type="Pfam" id="PF05876">
    <property type="entry name" value="GpA_ATPase"/>
    <property type="match status" value="1"/>
</dbReference>
<dbReference type="Pfam" id="PF20454">
    <property type="entry name" value="GpA_nuclease"/>
    <property type="match status" value="1"/>
</dbReference>
<dbReference type="HAMAP" id="MF_04144">
    <property type="entry name" value="TERL_LAMBDA"/>
    <property type="match status" value="1"/>
</dbReference>
<evidence type="ECO:0000259" key="2">
    <source>
        <dbReference type="Pfam" id="PF20454"/>
    </source>
</evidence>
<gene>
    <name evidence="3" type="ORF">BLTE_35880</name>
</gene>
<protein>
    <submittedName>
        <fullName evidence="3">Terminase</fullName>
    </submittedName>
</protein>
<accession>A0A348G5S0</accession>
<organism evidence="3 4">
    <name type="scientific">Blastochloris tepida</name>
    <dbReference type="NCBI Taxonomy" id="2233851"/>
    <lineage>
        <taxon>Bacteria</taxon>
        <taxon>Pseudomonadati</taxon>
        <taxon>Pseudomonadota</taxon>
        <taxon>Alphaproteobacteria</taxon>
        <taxon>Hyphomicrobiales</taxon>
        <taxon>Blastochloridaceae</taxon>
        <taxon>Blastochloris</taxon>
    </lineage>
</organism>
<evidence type="ECO:0000313" key="3">
    <source>
        <dbReference type="EMBL" id="BBF94903.1"/>
    </source>
</evidence>
<feature type="domain" description="Phage terminase large subunit GpA ATPase" evidence="1">
    <location>
        <begin position="43"/>
        <end position="288"/>
    </location>
</feature>
<dbReference type="Gene3D" id="3.40.50.300">
    <property type="entry name" value="P-loop containing nucleotide triphosphate hydrolases"/>
    <property type="match status" value="1"/>
</dbReference>
<sequence>MTDLDALTAELVDAAWRRGLAPEPQLTVSEWADRHRMLPTANAEPGPWRTARVPYLKDIMDALSVSSPVERVVFMKGAQTGGTEAGLNAIGYWIAHAPGLILAVWPSIDMVRRNSRTRIDPLIEGTPELRRKIATPRAKDPGNTVALKEFPGGALVMTGANSATGLRSTPARYLMLDEVDAFPADADDEGDPVALAVQRTVTFRGRRKILMISTPTLAGVSRIEKAFAESDQRRFHVPCPHCGTFQVLEWRGIAWPEGEPARAFYACQTCGGVIEEHDKPALLSAGEWRATAPGDGRTAGFHLSALYSPFESWGEIAIDFLASRKDPTRLKTWTNLKLGEPFEDRDTAPLAPDTLQARAEDWGELLPDGVAIVTAGVDVQDTWLAIEIVGWGLGEESWSLAYEAIHGDTARPEVWDALDRLLAQRFPHRRDVPPLPIAAVAIDSGGHRTGEVMTFSAARLNRRVWAIKGRGGPGVPPWPKRPPKARRAALAPVHIVGVDSIKSTLFARLRAGEPEGAGACHFPADRDYAWFGELVAERAVRKYTRGVARLEWVKDAGVRNEGLDTRVYATAALHGLYAAGWRLTDLAVRIKEAPRPRRSRHRP</sequence>
<dbReference type="InterPro" id="IPR046453">
    <property type="entry name" value="GpA_ATPase"/>
</dbReference>
<reference evidence="3 4" key="1">
    <citation type="submission" date="2018-08" db="EMBL/GenBank/DDBJ databases">
        <title>Complete genome sequencing of Blastochloris tepida GI.</title>
        <authorList>
            <person name="Tsukatani Y."/>
            <person name="Mori H."/>
        </authorList>
    </citation>
    <scope>NUCLEOTIDE SEQUENCE [LARGE SCALE GENOMIC DNA]</scope>
    <source>
        <strain evidence="3 4">GI</strain>
    </source>
</reference>
<dbReference type="InterPro" id="IPR027417">
    <property type="entry name" value="P-loop_NTPase"/>
</dbReference>
<evidence type="ECO:0000313" key="4">
    <source>
        <dbReference type="Proteomes" id="UP000266934"/>
    </source>
</evidence>
<dbReference type="RefSeq" id="WP_244600049.1">
    <property type="nucleotide sequence ID" value="NZ_AP018907.1"/>
</dbReference>
<name>A0A348G5S0_9HYPH</name>
<feature type="domain" description="Terminase large subunit GpA endonuclease" evidence="2">
    <location>
        <begin position="298"/>
        <end position="574"/>
    </location>
</feature>
<dbReference type="InterPro" id="IPR046454">
    <property type="entry name" value="GpA_endonuclease"/>
</dbReference>
<dbReference type="EMBL" id="AP018907">
    <property type="protein sequence ID" value="BBF94903.1"/>
    <property type="molecule type" value="Genomic_DNA"/>
</dbReference>
<keyword evidence="4" id="KW-1185">Reference proteome</keyword>
<dbReference type="GO" id="GO:0005524">
    <property type="term" value="F:ATP binding"/>
    <property type="evidence" value="ECO:0007669"/>
    <property type="project" value="InterPro"/>
</dbReference>
<dbReference type="Proteomes" id="UP000266934">
    <property type="component" value="Chromosome"/>
</dbReference>
<dbReference type="GO" id="GO:0004519">
    <property type="term" value="F:endonuclease activity"/>
    <property type="evidence" value="ECO:0007669"/>
    <property type="project" value="InterPro"/>
</dbReference>
<dbReference type="KEGG" id="blag:BLTE_35880"/>
<dbReference type="GO" id="GO:0016887">
    <property type="term" value="F:ATP hydrolysis activity"/>
    <property type="evidence" value="ECO:0007669"/>
    <property type="project" value="InterPro"/>
</dbReference>
<proteinExistence type="inferred from homology"/>
<dbReference type="AlphaFoldDB" id="A0A348G5S0"/>